<keyword evidence="2" id="KW-1185">Reference proteome</keyword>
<reference evidence="1 2" key="1">
    <citation type="submission" date="2021-06" db="EMBL/GenBank/DDBJ databases">
        <title>Caerostris extrusa draft genome.</title>
        <authorList>
            <person name="Kono N."/>
            <person name="Arakawa K."/>
        </authorList>
    </citation>
    <scope>NUCLEOTIDE SEQUENCE [LARGE SCALE GENOMIC DNA]</scope>
</reference>
<dbReference type="Proteomes" id="UP001054945">
    <property type="component" value="Unassembled WGS sequence"/>
</dbReference>
<dbReference type="AlphaFoldDB" id="A0AAV4QGZ3"/>
<evidence type="ECO:0000313" key="1">
    <source>
        <dbReference type="EMBL" id="GIY07512.1"/>
    </source>
</evidence>
<protein>
    <submittedName>
        <fullName evidence="1">Uncharacterized protein</fullName>
    </submittedName>
</protein>
<gene>
    <name evidence="1" type="ORF">CEXT_78251</name>
</gene>
<comment type="caution">
    <text evidence="1">The sequence shown here is derived from an EMBL/GenBank/DDBJ whole genome shotgun (WGS) entry which is preliminary data.</text>
</comment>
<proteinExistence type="predicted"/>
<name>A0AAV4QGZ3_CAEEX</name>
<evidence type="ECO:0000313" key="2">
    <source>
        <dbReference type="Proteomes" id="UP001054945"/>
    </source>
</evidence>
<organism evidence="1 2">
    <name type="scientific">Caerostris extrusa</name>
    <name type="common">Bark spider</name>
    <name type="synonym">Caerostris bankana</name>
    <dbReference type="NCBI Taxonomy" id="172846"/>
    <lineage>
        <taxon>Eukaryota</taxon>
        <taxon>Metazoa</taxon>
        <taxon>Ecdysozoa</taxon>
        <taxon>Arthropoda</taxon>
        <taxon>Chelicerata</taxon>
        <taxon>Arachnida</taxon>
        <taxon>Araneae</taxon>
        <taxon>Araneomorphae</taxon>
        <taxon>Entelegynae</taxon>
        <taxon>Araneoidea</taxon>
        <taxon>Araneidae</taxon>
        <taxon>Caerostris</taxon>
    </lineage>
</organism>
<dbReference type="EMBL" id="BPLR01006121">
    <property type="protein sequence ID" value="GIY07512.1"/>
    <property type="molecule type" value="Genomic_DNA"/>
</dbReference>
<accession>A0AAV4QGZ3</accession>
<sequence length="97" mass="10981">MTFADFLKIFDQGAGISGTVGCSVPWQADCCVKVYRKKCCPQTLRSFASSKAKEDVLLRGSLDILAERVRLFIIAFLQVKQLWVSFCYSRENKTFNS</sequence>